<dbReference type="GO" id="GO:0016279">
    <property type="term" value="F:protein-lysine N-methyltransferase activity"/>
    <property type="evidence" value="ECO:0007669"/>
    <property type="project" value="InterPro"/>
</dbReference>
<dbReference type="SUPFAM" id="SSF53335">
    <property type="entry name" value="S-adenosyl-L-methionine-dependent methyltransferases"/>
    <property type="match status" value="1"/>
</dbReference>
<name>A0A2A2SHS4_9SPHN</name>
<evidence type="ECO:0000259" key="4">
    <source>
        <dbReference type="Pfam" id="PF13649"/>
    </source>
</evidence>
<dbReference type="InterPro" id="IPR026170">
    <property type="entry name" value="FAM173A/B"/>
</dbReference>
<dbReference type="EMBL" id="NSLI01000002">
    <property type="protein sequence ID" value="PAX08773.1"/>
    <property type="molecule type" value="Genomic_DNA"/>
</dbReference>
<comment type="caution">
    <text evidence="5">The sequence shown here is derived from an EMBL/GenBank/DDBJ whole genome shotgun (WGS) entry which is preliminary data.</text>
</comment>
<dbReference type="CDD" id="cd02440">
    <property type="entry name" value="AdoMet_MTases"/>
    <property type="match status" value="1"/>
</dbReference>
<dbReference type="Proteomes" id="UP000218151">
    <property type="component" value="Unassembled WGS sequence"/>
</dbReference>
<keyword evidence="6" id="KW-1185">Reference proteome</keyword>
<keyword evidence="1 5" id="KW-0489">Methyltransferase</keyword>
<evidence type="ECO:0000256" key="3">
    <source>
        <dbReference type="ARBA" id="ARBA00022691"/>
    </source>
</evidence>
<evidence type="ECO:0000313" key="6">
    <source>
        <dbReference type="Proteomes" id="UP000218151"/>
    </source>
</evidence>
<dbReference type="PANTHER" id="PTHR13610:SF11">
    <property type="entry name" value="METHYLTRANSFERASE DOMAIN-CONTAINING PROTEIN"/>
    <property type="match status" value="1"/>
</dbReference>
<protein>
    <submittedName>
        <fullName evidence="5">SAM-dependent methyltransferase</fullName>
    </submittedName>
</protein>
<feature type="domain" description="Methyltransferase" evidence="4">
    <location>
        <begin position="77"/>
        <end position="158"/>
    </location>
</feature>
<dbReference type="Gene3D" id="3.40.50.150">
    <property type="entry name" value="Vaccinia Virus protein VP39"/>
    <property type="match status" value="1"/>
</dbReference>
<evidence type="ECO:0000313" key="5">
    <source>
        <dbReference type="EMBL" id="PAX08773.1"/>
    </source>
</evidence>
<proteinExistence type="predicted"/>
<evidence type="ECO:0000256" key="1">
    <source>
        <dbReference type="ARBA" id="ARBA00022603"/>
    </source>
</evidence>
<organism evidence="5 6">
    <name type="scientific">Sphingomonas lenta</name>
    <dbReference type="NCBI Taxonomy" id="1141887"/>
    <lineage>
        <taxon>Bacteria</taxon>
        <taxon>Pseudomonadati</taxon>
        <taxon>Pseudomonadota</taxon>
        <taxon>Alphaproteobacteria</taxon>
        <taxon>Sphingomonadales</taxon>
        <taxon>Sphingomonadaceae</taxon>
        <taxon>Sphingomonas</taxon>
    </lineage>
</organism>
<dbReference type="AlphaFoldDB" id="A0A2A2SHS4"/>
<keyword evidence="3" id="KW-0949">S-adenosyl-L-methionine</keyword>
<gene>
    <name evidence="5" type="ORF">CKY28_05275</name>
</gene>
<keyword evidence="2 5" id="KW-0808">Transferase</keyword>
<evidence type="ECO:0000256" key="2">
    <source>
        <dbReference type="ARBA" id="ARBA00022679"/>
    </source>
</evidence>
<reference evidence="6" key="1">
    <citation type="submission" date="2017-09" db="EMBL/GenBank/DDBJ databases">
        <authorList>
            <person name="Feng G."/>
            <person name="Zhu H."/>
        </authorList>
    </citation>
    <scope>NUCLEOTIDE SEQUENCE [LARGE SCALE GENOMIC DNA]</scope>
    <source>
        <strain evidence="6">1PNM-20</strain>
    </source>
</reference>
<accession>A0A2A2SHS4</accession>
<dbReference type="InterPro" id="IPR041698">
    <property type="entry name" value="Methyltransf_25"/>
</dbReference>
<sequence length="280" mass="29674">MGAAVSGAHRIAAVALALLLTGGVALGARCASATEAQCSIASLTGDAPALDVPYARTRLEVVKLMMDMAAVRPGDRVVDLGTGDGRVLLAAAERGATGLGVDIDPVLVEEARGEAERRGLADRARFRVEDLFRTPLGNADVLAMFLLPEVNLKLRPRILSDMRPGARVVSHAFDMGDWPPDARGRAGGARVYLWRVPASVAGCWRLIEPGRPPADLVLTQRYQLVGGALGTERLEGRVDGPRIRLTAGGRSWEGKVAGDAITGPGWRAERADLSYKIATR</sequence>
<dbReference type="InterPro" id="IPR029063">
    <property type="entry name" value="SAM-dependent_MTases_sf"/>
</dbReference>
<dbReference type="Pfam" id="PF13649">
    <property type="entry name" value="Methyltransf_25"/>
    <property type="match status" value="1"/>
</dbReference>
<dbReference type="PANTHER" id="PTHR13610">
    <property type="entry name" value="METHYLTRANSFERASE DOMAIN-CONTAINING PROTEIN"/>
    <property type="match status" value="1"/>
</dbReference>
<dbReference type="GO" id="GO:0032259">
    <property type="term" value="P:methylation"/>
    <property type="evidence" value="ECO:0007669"/>
    <property type="project" value="UniProtKB-KW"/>
</dbReference>